<comment type="catalytic activity">
    <reaction evidence="7 8">
        <text>UDP-N-acetyl-alpha-D-muramoyl-L-alanine + D-glutamate + ATP = UDP-N-acetyl-alpha-D-muramoyl-L-alanyl-D-glutamate + ADP + phosphate + H(+)</text>
        <dbReference type="Rhea" id="RHEA:16429"/>
        <dbReference type="ChEBI" id="CHEBI:15378"/>
        <dbReference type="ChEBI" id="CHEBI:29986"/>
        <dbReference type="ChEBI" id="CHEBI:30616"/>
        <dbReference type="ChEBI" id="CHEBI:43474"/>
        <dbReference type="ChEBI" id="CHEBI:83898"/>
        <dbReference type="ChEBI" id="CHEBI:83900"/>
        <dbReference type="ChEBI" id="CHEBI:456216"/>
        <dbReference type="EC" id="6.3.2.9"/>
    </reaction>
</comment>
<evidence type="ECO:0000256" key="6">
    <source>
        <dbReference type="ARBA" id="ARBA00022840"/>
    </source>
</evidence>
<feature type="domain" description="Mur ligase C-terminal" evidence="9">
    <location>
        <begin position="312"/>
        <end position="425"/>
    </location>
</feature>
<reference evidence="11 12" key="1">
    <citation type="submission" date="2021-05" db="EMBL/GenBank/DDBJ databases">
        <title>Draft Whole Genome Sequencing Of Biosensor Chromobacterium violaceum Strain CV026 Reveals A Regulatory RNA In Chromobacterium violaceum Phenotype Regulatory Network.</title>
        <authorList>
            <person name="Hong K.W."/>
            <person name="Chan K.G."/>
            <person name="Chang C.-Y."/>
        </authorList>
    </citation>
    <scope>NUCLEOTIDE SEQUENCE [LARGE SCALE GENOMIC DNA]</scope>
    <source>
        <strain evidence="11 12">ATCC 31532</strain>
    </source>
</reference>
<keyword evidence="3 7" id="KW-0963">Cytoplasm</keyword>
<keyword evidence="5 7" id="KW-0547">Nucleotide-binding</keyword>
<dbReference type="Pfam" id="PF21799">
    <property type="entry name" value="MurD-like_N"/>
    <property type="match status" value="1"/>
</dbReference>
<dbReference type="PANTHER" id="PTHR43692:SF1">
    <property type="entry name" value="UDP-N-ACETYLMURAMOYLALANINE--D-GLUTAMATE LIGASE"/>
    <property type="match status" value="1"/>
</dbReference>
<accession>A0ABS7F8E3</accession>
<dbReference type="Proteomes" id="UP000711178">
    <property type="component" value="Unassembled WGS sequence"/>
</dbReference>
<keyword evidence="7 8" id="KW-0131">Cell cycle</keyword>
<evidence type="ECO:0000256" key="2">
    <source>
        <dbReference type="ARBA" id="ARBA00004752"/>
    </source>
</evidence>
<evidence type="ECO:0000313" key="12">
    <source>
        <dbReference type="Proteomes" id="UP000711178"/>
    </source>
</evidence>
<dbReference type="InterPro" id="IPR005762">
    <property type="entry name" value="MurD"/>
</dbReference>
<dbReference type="Gene3D" id="3.40.50.720">
    <property type="entry name" value="NAD(P)-binding Rossmann-like Domain"/>
    <property type="match status" value="1"/>
</dbReference>
<dbReference type="Gene3D" id="3.40.1190.10">
    <property type="entry name" value="Mur-like, catalytic domain"/>
    <property type="match status" value="1"/>
</dbReference>
<keyword evidence="7 8" id="KW-0961">Cell wall biogenesis/degradation</keyword>
<feature type="domain" description="Mur ligase central" evidence="10">
    <location>
        <begin position="115"/>
        <end position="289"/>
    </location>
</feature>
<evidence type="ECO:0000259" key="10">
    <source>
        <dbReference type="Pfam" id="PF08245"/>
    </source>
</evidence>
<evidence type="ECO:0000313" key="11">
    <source>
        <dbReference type="EMBL" id="MBW8286358.1"/>
    </source>
</evidence>
<proteinExistence type="inferred from homology"/>
<evidence type="ECO:0000256" key="4">
    <source>
        <dbReference type="ARBA" id="ARBA00022598"/>
    </source>
</evidence>
<dbReference type="SUPFAM" id="SSF53623">
    <property type="entry name" value="MurD-like peptide ligases, catalytic domain"/>
    <property type="match status" value="1"/>
</dbReference>
<dbReference type="RefSeq" id="WP_043571765.1">
    <property type="nucleotide sequence ID" value="NZ_CP142381.1"/>
</dbReference>
<dbReference type="SUPFAM" id="SSF51984">
    <property type="entry name" value="MurCD N-terminal domain"/>
    <property type="match status" value="1"/>
</dbReference>
<dbReference type="InterPro" id="IPR036615">
    <property type="entry name" value="Mur_ligase_C_dom_sf"/>
</dbReference>
<protein>
    <recommendedName>
        <fullName evidence="7 8">UDP-N-acetylmuramoylalanine--D-glutamate ligase</fullName>
        <ecNumber evidence="7 8">6.3.2.9</ecNumber>
    </recommendedName>
    <alternativeName>
        <fullName evidence="7">D-glutamic acid-adding enzyme</fullName>
    </alternativeName>
    <alternativeName>
        <fullName evidence="7">UDP-N-acetylmuramoyl-L-alanyl-D-glutamate synthetase</fullName>
    </alternativeName>
</protein>
<dbReference type="InterPro" id="IPR013221">
    <property type="entry name" value="Mur_ligase_cen"/>
</dbReference>
<comment type="subcellular location">
    <subcellularLocation>
        <location evidence="1 7 8">Cytoplasm</location>
    </subcellularLocation>
</comment>
<dbReference type="InterPro" id="IPR036565">
    <property type="entry name" value="Mur-like_cat_sf"/>
</dbReference>
<dbReference type="SUPFAM" id="SSF53244">
    <property type="entry name" value="MurD-like peptide ligases, peptide-binding domain"/>
    <property type="match status" value="1"/>
</dbReference>
<evidence type="ECO:0000256" key="8">
    <source>
        <dbReference type="RuleBase" id="RU003664"/>
    </source>
</evidence>
<dbReference type="EC" id="6.3.2.9" evidence="7 8"/>
<evidence type="ECO:0000256" key="3">
    <source>
        <dbReference type="ARBA" id="ARBA00022490"/>
    </source>
</evidence>
<evidence type="ECO:0000259" key="9">
    <source>
        <dbReference type="Pfam" id="PF02875"/>
    </source>
</evidence>
<dbReference type="Gene3D" id="3.90.190.20">
    <property type="entry name" value="Mur ligase, C-terminal domain"/>
    <property type="match status" value="1"/>
</dbReference>
<keyword evidence="7 8" id="KW-0573">Peptidoglycan synthesis</keyword>
<evidence type="ECO:0000256" key="7">
    <source>
        <dbReference type="HAMAP-Rule" id="MF_00639"/>
    </source>
</evidence>
<evidence type="ECO:0000256" key="5">
    <source>
        <dbReference type="ARBA" id="ARBA00022741"/>
    </source>
</evidence>
<keyword evidence="7 8" id="KW-0133">Cell shape</keyword>
<dbReference type="Pfam" id="PF02875">
    <property type="entry name" value="Mur_ligase_C"/>
    <property type="match status" value="1"/>
</dbReference>
<dbReference type="InterPro" id="IPR004101">
    <property type="entry name" value="Mur_ligase_C"/>
</dbReference>
<dbReference type="EMBL" id="JAHDTB010000001">
    <property type="protein sequence ID" value="MBW8286358.1"/>
    <property type="molecule type" value="Genomic_DNA"/>
</dbReference>
<dbReference type="PANTHER" id="PTHR43692">
    <property type="entry name" value="UDP-N-ACETYLMURAMOYLALANINE--D-GLUTAMATE LIGASE"/>
    <property type="match status" value="1"/>
</dbReference>
<keyword evidence="7 8" id="KW-0132">Cell division</keyword>
<name>A0ABS7F8E3_9NEIS</name>
<comment type="pathway">
    <text evidence="2 7 8">Cell wall biogenesis; peptidoglycan biosynthesis.</text>
</comment>
<dbReference type="HAMAP" id="MF_00639">
    <property type="entry name" value="MurD"/>
    <property type="match status" value="1"/>
</dbReference>
<evidence type="ECO:0000256" key="1">
    <source>
        <dbReference type="ARBA" id="ARBA00004496"/>
    </source>
</evidence>
<keyword evidence="12" id="KW-1185">Reference proteome</keyword>
<gene>
    <name evidence="7" type="primary">murD</name>
    <name evidence="11" type="ORF">KIF53_01735</name>
</gene>
<comment type="function">
    <text evidence="7 8">Cell wall formation. Catalyzes the addition of glutamate to the nucleotide precursor UDP-N-acetylmuramoyl-L-alanine (UMA).</text>
</comment>
<dbReference type="GO" id="GO:0008764">
    <property type="term" value="F:UDP-N-acetylmuramoylalanine-D-glutamate ligase activity"/>
    <property type="evidence" value="ECO:0007669"/>
    <property type="project" value="UniProtKB-EC"/>
</dbReference>
<comment type="caution">
    <text evidence="11">The sequence shown here is derived from an EMBL/GenBank/DDBJ whole genome shotgun (WGS) entry which is preliminary data.</text>
</comment>
<feature type="binding site" evidence="7">
    <location>
        <begin position="117"/>
        <end position="123"/>
    </location>
    <ligand>
        <name>ATP</name>
        <dbReference type="ChEBI" id="CHEBI:30616"/>
    </ligand>
</feature>
<comment type="similarity">
    <text evidence="7">Belongs to the MurCDEF family.</text>
</comment>
<dbReference type="Pfam" id="PF08245">
    <property type="entry name" value="Mur_ligase_M"/>
    <property type="match status" value="1"/>
</dbReference>
<sequence length="453" mass="47497">MDYANRQVMVVGLGGSGLAAARYLAAHGARVSAVDANPSAERLAELERWLPGTPVSRGEFTAATFAGMELLVVSPGVPLANPAIAAFRRAGGEVVGDIELLARAIQGDGSKVIAISGSNGKSTVTSLVGHLCEAAGLDTVVAGNIGLAVLDAQFAREQSGKRPDVWVLELSSFQLESTFSLRADAATVLNISEDHLDRYADLLDYAHAKTAVFNGDGLQVLNRDDPLVRAMVRPGHEVKWFSLQGEADYALSRGDGYRLSVAGEAVFDCADMQLQGLHNAANALAALALCQGIGLPLNTLLDGLKTFRGLAHRVELVDEFDGVAFIDDSKGTNVGATEAALDGMTRPVVLIAGGDGKGQDFAPLKAACRRAARAALLIGRDAGRIEAALEGSGVAVERFDTLEAATRRAAALARPGDVVLLSPACASLDMFRNYAHRAQVFIDTVAALKAERR</sequence>
<keyword evidence="6 7" id="KW-0067">ATP-binding</keyword>
<keyword evidence="4 7" id="KW-0436">Ligase</keyword>
<dbReference type="GeneID" id="89687962"/>
<organism evidence="11 12">
    <name type="scientific">Chromobacterium subtsugae</name>
    <dbReference type="NCBI Taxonomy" id="251747"/>
    <lineage>
        <taxon>Bacteria</taxon>
        <taxon>Pseudomonadati</taxon>
        <taxon>Pseudomonadota</taxon>
        <taxon>Betaproteobacteria</taxon>
        <taxon>Neisseriales</taxon>
        <taxon>Chromobacteriaceae</taxon>
        <taxon>Chromobacterium</taxon>
    </lineage>
</organism>
<dbReference type="NCBIfam" id="TIGR01087">
    <property type="entry name" value="murD"/>
    <property type="match status" value="1"/>
</dbReference>